<sequence>MGSQGPLLGVKVLELAGMGPAPYGCMLLADLGADVVRVDRHDARMPPEQAARDVVSRGRRSIGVDMKSPEGAEVVLRLAERADVLVDPYRPGVAERLGLGPQACAKRNPRLVYARMTGFGQSGPLAANAGHDINYIALGGALAHIGRAGEPPVPPLNLVGDMGGGMLLAYGVACALFEARGSGRGQEIDVAMIDGVASLMSMMYGFAAQGIVTEERGANVFDTGSHFYEVYECADGEYVSVGAIEPGFYRKLVTAIGLDPDSLPRRGDRRSWPESKRTLAAVFRTRTRAQWSALLEPHPDLCFAPVLSMSQAPSHPHHRERGTFIEVEGVTQPAPAPRFSRTPGAVARPPAAPGRHADEVLTDWLDVDAQELRDLRERGALG</sequence>
<dbReference type="PANTHER" id="PTHR48228:SF5">
    <property type="entry name" value="ALPHA-METHYLACYL-COA RACEMASE"/>
    <property type="match status" value="1"/>
</dbReference>
<dbReference type="SUPFAM" id="SSF89796">
    <property type="entry name" value="CoA-transferase family III (CaiB/BaiF)"/>
    <property type="match status" value="1"/>
</dbReference>
<keyword evidence="2" id="KW-0808">Transferase</keyword>
<evidence type="ECO:0000313" key="2">
    <source>
        <dbReference type="EMBL" id="MFC4006985.1"/>
    </source>
</evidence>
<dbReference type="InterPro" id="IPR003673">
    <property type="entry name" value="CoA-Trfase_fam_III"/>
</dbReference>
<protein>
    <submittedName>
        <fullName evidence="2">CaiB/BaiF CoA transferase family protein</fullName>
    </submittedName>
</protein>
<dbReference type="InterPro" id="IPR044855">
    <property type="entry name" value="CoA-Trfase_III_dom3_sf"/>
</dbReference>
<dbReference type="InterPro" id="IPR023606">
    <property type="entry name" value="CoA-Trfase_III_dom_1_sf"/>
</dbReference>
<organism evidence="2 3">
    <name type="scientific">Nonomuraea purpurea</name>
    <dbReference type="NCBI Taxonomy" id="1849276"/>
    <lineage>
        <taxon>Bacteria</taxon>
        <taxon>Bacillati</taxon>
        <taxon>Actinomycetota</taxon>
        <taxon>Actinomycetes</taxon>
        <taxon>Streptosporangiales</taxon>
        <taxon>Streptosporangiaceae</taxon>
        <taxon>Nonomuraea</taxon>
    </lineage>
</organism>
<keyword evidence="3" id="KW-1185">Reference proteome</keyword>
<dbReference type="Gene3D" id="3.40.50.10540">
    <property type="entry name" value="Crotonobetainyl-coa:carnitine coa-transferase, domain 1"/>
    <property type="match status" value="1"/>
</dbReference>
<dbReference type="Proteomes" id="UP001595851">
    <property type="component" value="Unassembled WGS sequence"/>
</dbReference>
<dbReference type="GO" id="GO:0016740">
    <property type="term" value="F:transferase activity"/>
    <property type="evidence" value="ECO:0007669"/>
    <property type="project" value="UniProtKB-KW"/>
</dbReference>
<evidence type="ECO:0000256" key="1">
    <source>
        <dbReference type="SAM" id="MobiDB-lite"/>
    </source>
</evidence>
<dbReference type="PANTHER" id="PTHR48228">
    <property type="entry name" value="SUCCINYL-COA--D-CITRAMALATE COA-TRANSFERASE"/>
    <property type="match status" value="1"/>
</dbReference>
<dbReference type="EMBL" id="JBHSBI010000003">
    <property type="protein sequence ID" value="MFC4006985.1"/>
    <property type="molecule type" value="Genomic_DNA"/>
</dbReference>
<dbReference type="InterPro" id="IPR050509">
    <property type="entry name" value="CoA-transferase_III"/>
</dbReference>
<reference evidence="3" key="1">
    <citation type="journal article" date="2019" name="Int. J. Syst. Evol. Microbiol.">
        <title>The Global Catalogue of Microorganisms (GCM) 10K type strain sequencing project: providing services to taxonomists for standard genome sequencing and annotation.</title>
        <authorList>
            <consortium name="The Broad Institute Genomics Platform"/>
            <consortium name="The Broad Institute Genome Sequencing Center for Infectious Disease"/>
            <person name="Wu L."/>
            <person name="Ma J."/>
        </authorList>
    </citation>
    <scope>NUCLEOTIDE SEQUENCE [LARGE SCALE GENOMIC DNA]</scope>
    <source>
        <strain evidence="3">TBRC 1276</strain>
    </source>
</reference>
<gene>
    <name evidence="2" type="ORF">ACFOY2_07125</name>
</gene>
<dbReference type="RefSeq" id="WP_379527132.1">
    <property type="nucleotide sequence ID" value="NZ_JBHSBI010000003.1"/>
</dbReference>
<comment type="caution">
    <text evidence="2">The sequence shown here is derived from an EMBL/GenBank/DDBJ whole genome shotgun (WGS) entry which is preliminary data.</text>
</comment>
<dbReference type="Pfam" id="PF02515">
    <property type="entry name" value="CoA_transf_3"/>
    <property type="match status" value="1"/>
</dbReference>
<accession>A0ABV8G189</accession>
<name>A0ABV8G189_9ACTN</name>
<feature type="region of interest" description="Disordered" evidence="1">
    <location>
        <begin position="333"/>
        <end position="359"/>
    </location>
</feature>
<proteinExistence type="predicted"/>
<dbReference type="Gene3D" id="3.30.1540.10">
    <property type="entry name" value="formyl-coa transferase, domain 3"/>
    <property type="match status" value="1"/>
</dbReference>
<evidence type="ECO:0000313" key="3">
    <source>
        <dbReference type="Proteomes" id="UP001595851"/>
    </source>
</evidence>